<organism evidence="2 3">
    <name type="scientific">Stephania japonica</name>
    <dbReference type="NCBI Taxonomy" id="461633"/>
    <lineage>
        <taxon>Eukaryota</taxon>
        <taxon>Viridiplantae</taxon>
        <taxon>Streptophyta</taxon>
        <taxon>Embryophyta</taxon>
        <taxon>Tracheophyta</taxon>
        <taxon>Spermatophyta</taxon>
        <taxon>Magnoliopsida</taxon>
        <taxon>Ranunculales</taxon>
        <taxon>Menispermaceae</taxon>
        <taxon>Menispermoideae</taxon>
        <taxon>Cissampelideae</taxon>
        <taxon>Stephania</taxon>
    </lineage>
</organism>
<feature type="transmembrane region" description="Helical" evidence="1">
    <location>
        <begin position="12"/>
        <end position="29"/>
    </location>
</feature>
<evidence type="ECO:0000313" key="3">
    <source>
        <dbReference type="Proteomes" id="UP001417504"/>
    </source>
</evidence>
<comment type="caution">
    <text evidence="2">The sequence shown here is derived from an EMBL/GenBank/DDBJ whole genome shotgun (WGS) entry which is preliminary data.</text>
</comment>
<name>A0AAP0F4Q7_9MAGN</name>
<keyword evidence="1" id="KW-1133">Transmembrane helix</keyword>
<dbReference type="EMBL" id="JBBNAE010000008">
    <property type="protein sequence ID" value="KAK9102422.1"/>
    <property type="molecule type" value="Genomic_DNA"/>
</dbReference>
<keyword evidence="1" id="KW-0812">Transmembrane</keyword>
<protein>
    <submittedName>
        <fullName evidence="2">Uncharacterized protein</fullName>
    </submittedName>
</protein>
<dbReference type="Proteomes" id="UP001417504">
    <property type="component" value="Unassembled WGS sequence"/>
</dbReference>
<evidence type="ECO:0000313" key="2">
    <source>
        <dbReference type="EMBL" id="KAK9102422.1"/>
    </source>
</evidence>
<proteinExistence type="predicted"/>
<keyword evidence="1" id="KW-0472">Membrane</keyword>
<keyword evidence="3" id="KW-1185">Reference proteome</keyword>
<feature type="transmembrane region" description="Helical" evidence="1">
    <location>
        <begin position="41"/>
        <end position="62"/>
    </location>
</feature>
<accession>A0AAP0F4Q7</accession>
<gene>
    <name evidence="2" type="ORF">Sjap_019676</name>
</gene>
<sequence>MLFSSTSHKHIFGGFFHHVCLNFLLRHVIFLEVTKVFAFEALWFSFVPTIFFLVTPLFAVVAPCKGKMII</sequence>
<evidence type="ECO:0000256" key="1">
    <source>
        <dbReference type="SAM" id="Phobius"/>
    </source>
</evidence>
<reference evidence="2 3" key="1">
    <citation type="submission" date="2024-01" db="EMBL/GenBank/DDBJ databases">
        <title>Genome assemblies of Stephania.</title>
        <authorList>
            <person name="Yang L."/>
        </authorList>
    </citation>
    <scope>NUCLEOTIDE SEQUENCE [LARGE SCALE GENOMIC DNA]</scope>
    <source>
        <strain evidence="2">QJT</strain>
        <tissue evidence="2">Leaf</tissue>
    </source>
</reference>
<dbReference type="AlphaFoldDB" id="A0AAP0F4Q7"/>